<dbReference type="EMBL" id="DAAXHH010000022">
    <property type="protein sequence ID" value="HAG1014229.1"/>
    <property type="molecule type" value="Genomic_DNA"/>
</dbReference>
<reference evidence="2" key="2">
    <citation type="submission" date="2020-02" db="EMBL/GenBank/DDBJ databases">
        <authorList>
            <consortium name="NCBI Pathogen Detection Project"/>
        </authorList>
    </citation>
    <scope>NUCLEOTIDE SEQUENCE</scope>
    <source>
        <strain evidence="2">MA.CK_08/00001351</strain>
    </source>
</reference>
<comment type="caution">
    <text evidence="2">The sequence shown here is derived from an EMBL/GenBank/DDBJ whole genome shotgun (WGS) entry which is preliminary data.</text>
</comment>
<evidence type="ECO:0000313" key="2">
    <source>
        <dbReference type="EMBL" id="HAG1014229.1"/>
    </source>
</evidence>
<evidence type="ECO:0000256" key="1">
    <source>
        <dbReference type="SAM" id="MobiDB-lite"/>
    </source>
</evidence>
<reference evidence="2" key="1">
    <citation type="journal article" date="2018" name="Genome Biol.">
        <title>SKESA: strategic k-mer extension for scrupulous assemblies.</title>
        <authorList>
            <person name="Souvorov A."/>
            <person name="Agarwala R."/>
            <person name="Lipman D.J."/>
        </authorList>
    </citation>
    <scope>NUCLEOTIDE SEQUENCE</scope>
    <source>
        <strain evidence="2">MA.CK_08/00001351</strain>
    </source>
</reference>
<name>A0A757YEA7_SALER</name>
<feature type="region of interest" description="Disordered" evidence="1">
    <location>
        <begin position="1"/>
        <end position="37"/>
    </location>
</feature>
<proteinExistence type="predicted"/>
<protein>
    <submittedName>
        <fullName evidence="2">Uncharacterized protein</fullName>
    </submittedName>
</protein>
<accession>A0A757YEA7</accession>
<dbReference type="AlphaFoldDB" id="A0A757YEA7"/>
<gene>
    <name evidence="2" type="ORF">G8O36_004784</name>
</gene>
<sequence length="37" mass="3733">MGGTSGVSGPARTSVRCKGGHSLKPVHRAGDEQVLSL</sequence>
<feature type="compositionally biased region" description="Basic residues" evidence="1">
    <location>
        <begin position="18"/>
        <end position="27"/>
    </location>
</feature>
<organism evidence="2">
    <name type="scientific">Salmonella enterica</name>
    <name type="common">Salmonella choleraesuis</name>
    <dbReference type="NCBI Taxonomy" id="28901"/>
    <lineage>
        <taxon>Bacteria</taxon>
        <taxon>Pseudomonadati</taxon>
        <taxon>Pseudomonadota</taxon>
        <taxon>Gammaproteobacteria</taxon>
        <taxon>Enterobacterales</taxon>
        <taxon>Enterobacteriaceae</taxon>
        <taxon>Salmonella</taxon>
    </lineage>
</organism>